<protein>
    <submittedName>
        <fullName evidence="1">F-box/LRR protein</fullName>
    </submittedName>
</protein>
<dbReference type="InterPro" id="IPR032675">
    <property type="entry name" value="LRR_dom_sf"/>
</dbReference>
<evidence type="ECO:0000313" key="1">
    <source>
        <dbReference type="EMBL" id="PNX55218.1"/>
    </source>
</evidence>
<name>A0A2K3JMH0_TRIPR</name>
<dbReference type="SUPFAM" id="SSF52047">
    <property type="entry name" value="RNI-like"/>
    <property type="match status" value="1"/>
</dbReference>
<dbReference type="Gene3D" id="3.80.10.10">
    <property type="entry name" value="Ribonuclease Inhibitor"/>
    <property type="match status" value="1"/>
</dbReference>
<feature type="non-terminal residue" evidence="1">
    <location>
        <position position="113"/>
    </location>
</feature>
<evidence type="ECO:0000313" key="2">
    <source>
        <dbReference type="Proteomes" id="UP000236291"/>
    </source>
</evidence>
<comment type="caution">
    <text evidence="1">The sequence shown here is derived from an EMBL/GenBank/DDBJ whole genome shotgun (WGS) entry which is preliminary data.</text>
</comment>
<accession>A0A2K3JMH0</accession>
<proteinExistence type="predicted"/>
<dbReference type="SMART" id="SM00367">
    <property type="entry name" value="LRR_CC"/>
    <property type="match status" value="2"/>
</dbReference>
<dbReference type="STRING" id="57577.A0A2K3JMH0"/>
<dbReference type="InterPro" id="IPR006553">
    <property type="entry name" value="Leu-rich_rpt_Cys-con_subtyp"/>
</dbReference>
<sequence length="113" mass="12164">MPFARKITEKCLSSIFKLQHLEDLVLEGCFGVGDDSLNNLVVNQGCKTLKIHFLLQKLDISGCQNISHIGLSKLTSISGCVEQLVLADGSPVTLAFADSLSKLSMLQSITLDG</sequence>
<gene>
    <name evidence="1" type="ORF">L195_g048845</name>
</gene>
<dbReference type="Proteomes" id="UP000236291">
    <property type="component" value="Unassembled WGS sequence"/>
</dbReference>
<reference evidence="1 2" key="2">
    <citation type="journal article" date="2017" name="Front. Plant Sci.">
        <title>Gene Classification and Mining of Molecular Markers Useful in Red Clover (Trifolium pratense) Breeding.</title>
        <authorList>
            <person name="Istvanek J."/>
            <person name="Dluhosova J."/>
            <person name="Dluhos P."/>
            <person name="Patkova L."/>
            <person name="Nedelnik J."/>
            <person name="Repkova J."/>
        </authorList>
    </citation>
    <scope>NUCLEOTIDE SEQUENCE [LARGE SCALE GENOMIC DNA]</scope>
    <source>
        <strain evidence="2">cv. Tatra</strain>
        <tissue evidence="1">Young leaves</tissue>
    </source>
</reference>
<dbReference type="AlphaFoldDB" id="A0A2K3JMH0"/>
<dbReference type="EMBL" id="ASHM01070700">
    <property type="protein sequence ID" value="PNX55218.1"/>
    <property type="molecule type" value="Genomic_DNA"/>
</dbReference>
<reference evidence="1 2" key="1">
    <citation type="journal article" date="2014" name="Am. J. Bot.">
        <title>Genome assembly and annotation for red clover (Trifolium pratense; Fabaceae).</title>
        <authorList>
            <person name="Istvanek J."/>
            <person name="Jaros M."/>
            <person name="Krenek A."/>
            <person name="Repkova J."/>
        </authorList>
    </citation>
    <scope>NUCLEOTIDE SEQUENCE [LARGE SCALE GENOMIC DNA]</scope>
    <source>
        <strain evidence="2">cv. Tatra</strain>
        <tissue evidence="1">Young leaves</tissue>
    </source>
</reference>
<organism evidence="1 2">
    <name type="scientific">Trifolium pratense</name>
    <name type="common">Red clover</name>
    <dbReference type="NCBI Taxonomy" id="57577"/>
    <lineage>
        <taxon>Eukaryota</taxon>
        <taxon>Viridiplantae</taxon>
        <taxon>Streptophyta</taxon>
        <taxon>Embryophyta</taxon>
        <taxon>Tracheophyta</taxon>
        <taxon>Spermatophyta</taxon>
        <taxon>Magnoliopsida</taxon>
        <taxon>eudicotyledons</taxon>
        <taxon>Gunneridae</taxon>
        <taxon>Pentapetalae</taxon>
        <taxon>rosids</taxon>
        <taxon>fabids</taxon>
        <taxon>Fabales</taxon>
        <taxon>Fabaceae</taxon>
        <taxon>Papilionoideae</taxon>
        <taxon>50 kb inversion clade</taxon>
        <taxon>NPAAA clade</taxon>
        <taxon>Hologalegina</taxon>
        <taxon>IRL clade</taxon>
        <taxon>Trifolieae</taxon>
        <taxon>Trifolium</taxon>
    </lineage>
</organism>